<evidence type="ECO:0000313" key="2">
    <source>
        <dbReference type="Proteomes" id="UP000190813"/>
    </source>
</evidence>
<sequence length="1724" mass="193200">MRYDIKRGNTVIANIRPTGKITSRIMGEELVNMSFALVRKIEFAMGDYVDVKGRRYYLLDSPTIVQKSTKEWQYTLNFKSVKYRLTDVSMLFYDELNNLTVPTFDIMGTAEKMIDLVITNANRDQSGWTKGIIDNTETKLVSFDDINCLSALAKIADEFKLEYWIDADQSIHFTERKPQANITLEYGRNKGLKTLTQAPLADASIVTRLRVKGSDKNLPIKYRNGQKSLRIDVPYLEKNIDKYGVIEHTETFDDIYPHRIGTVTSVDANNPYVFTDNTIDFDLNATDGHGNTTVLIKGLSAKVTFQTGQLAGYVLEIKEYGYNSQTKTFTLLPNKEEKAWNIPSDIIRPAVGDTYILSDIQMPAQYVTNAEALLKAKGQDYLNLNSTQRFTYTGESDPLLFKALNYQLSLGSMIRLKSVEFSLDSDVRITGLTEDLQNPYDIQPDFSDVTYTSSIVRQFYKQEKQQQTIIKEQRYNAAAARAAYYFGLELSEKTFDSEGYFDVNNIKPASINTKLISLGGRMQQFALPDVNFYLENNYTSLRYTSGRIVHATIADTPRTWYIPATTILNLSAVYQYVYIKCQRNGTNANILVTPNQITVEQDPDFFHFESGYISSIQNGFRVCKMTYGFAQINPQEISIGRWTSPVGGDYIAFNESGIEIKGKVTFASDSPALNQVQEKIDAVNFGSVNLLDNTAYLRLNPNSVGYGTSILIENEGEKFYRATPDLGKNVSLFGAWFTLEDNQEYVRGIYVRHSAPTVQKIVIYSNDTKESGSSENIVEPNVWKFIKTNTIKGSGNFSALIMVSSLPSYSLDYKKTILVKGNRLGDDWMPSANDVQNEITVAKQNATNAQNTANTAAQNAIDANKKLADIANDNIVTPQEKPDTLKEWKQIEAERPKLIAQAGTYSINTDNYNNYYVALANYLTNSGVFLDMDVSTNVDGREFKNNFQNYYDVRQDLLKAVSDAAKAYATGLVDNIKIGGRNTYKKSTPIDTLNVDFQREHIDAPNGFYAVGRNNPDGNNIRLWGVIDGNGDWTVSWEMRGTQSVVVGLAVDICDNGIQYFSSTPDNSWKKYSLTVNVNNHSADVYNFVDFSQLQWAYYLVRNIKIEKGNKATDWTPAPEDVQEQLTNAQNSANVANQKLADIANDNVLTASEKPDVMKEWQVIDAEFPHIRSQAITFGVNYDNFSYFYQQLSNYLISIEYANLTKDNPINGAEFRQKFVSYYTERTDLLKRISDASKNYTNSTTEAAKTEMAKDALNKALSASYASGNCLYRDVDFRNGMNGTMLYNNAGNNTNAYLLTYTNIYNAPTRSPQCLVFGFAANSQPTEPGYGGFTFATPTRANAVFITRMIARFPAGIKIEFAANPYGNDGSYVWTTSQYGTGRFEEYICIVRCGGDGSFSSINYFWFNDMGYGNRAFETIVAYASVFDMTDVDKYLEDKIKQNEQQTALAMAQANNAQNTANRVSQITSFLNTTVDGNVVASGTMLVGDVNGGNAGLTGVTDRGADSVRLFLGSNYANKNKAPLVMLDKGLIQMHHPNGVLGFEMGIVNGKLVFNVYDNSGNKTMEMGSQGIIFSNYIPDSWDNYLLLNIPSGSTNSDADFENFLRGQLMINTYQNDTYGWCNVDLNTNNNYWRYSAGVSYDSANYKQYEKFYYDTDNSKQKPGPSTPKKWDGWYAMPAHAQGSDAPVGGMSNWSITILCIRLAGGEQVQTKNISMSGSEFIHP</sequence>
<evidence type="ECO:0008006" key="3">
    <source>
        <dbReference type="Google" id="ProtNLM"/>
    </source>
</evidence>
<dbReference type="Proteomes" id="UP000190813">
    <property type="component" value="Unassembled WGS sequence"/>
</dbReference>
<comment type="caution">
    <text evidence="1">The sequence shown here is derived from an EMBL/GenBank/DDBJ whole genome shotgun (WGS) entry which is preliminary data.</text>
</comment>
<name>A0A1T3MAD0_9FLAO</name>
<reference evidence="1 2" key="1">
    <citation type="submission" date="2016-06" db="EMBL/GenBank/DDBJ databases">
        <title>Revisiting the taxonomy of the Elizabethkingia Genus based on Whole-Genome Sequencing, Optical Mapping, and MALDI-TOF.</title>
        <authorList>
            <person name="Nicholson A.C."/>
        </authorList>
    </citation>
    <scope>NUCLEOTIDE SEQUENCE [LARGE SCALE GENOMIC DNA]</scope>
    <source>
        <strain evidence="1 2">G4070</strain>
    </source>
</reference>
<keyword evidence="2" id="KW-1185">Reference proteome</keyword>
<organism evidence="1 2">
    <name type="scientific">Elizabethkingia occulta</name>
    <dbReference type="NCBI Taxonomy" id="1867263"/>
    <lineage>
        <taxon>Bacteria</taxon>
        <taxon>Pseudomonadati</taxon>
        <taxon>Bacteroidota</taxon>
        <taxon>Flavobacteriia</taxon>
        <taxon>Flavobacteriales</taxon>
        <taxon>Weeksellaceae</taxon>
        <taxon>Elizabethkingia</taxon>
    </lineage>
</organism>
<proteinExistence type="predicted"/>
<dbReference type="EMBL" id="MAHX01000020">
    <property type="protein sequence ID" value="OPC61563.1"/>
    <property type="molecule type" value="Genomic_DNA"/>
</dbReference>
<dbReference type="RefSeq" id="WP_078772996.1">
    <property type="nucleotide sequence ID" value="NZ_CBCSBR010000018.1"/>
</dbReference>
<accession>A0A1T3MAD0</accession>
<gene>
    <name evidence="1" type="ORF">BAZ10_10680</name>
</gene>
<evidence type="ECO:0000313" key="1">
    <source>
        <dbReference type="EMBL" id="OPC61563.1"/>
    </source>
</evidence>
<protein>
    <recommendedName>
        <fullName evidence="3">DUF1983 domain-containing protein</fullName>
    </recommendedName>
</protein>